<evidence type="ECO:0000259" key="11">
    <source>
        <dbReference type="PROSITE" id="PS50111"/>
    </source>
</evidence>
<dbReference type="InterPro" id="IPR051310">
    <property type="entry name" value="MCP_chemotaxis"/>
</dbReference>
<dbReference type="GO" id="GO:0005886">
    <property type="term" value="C:plasma membrane"/>
    <property type="evidence" value="ECO:0007669"/>
    <property type="project" value="UniProtKB-SubCell"/>
</dbReference>
<feature type="domain" description="Methyl-accepting transducer" evidence="11">
    <location>
        <begin position="271"/>
        <end position="500"/>
    </location>
</feature>
<evidence type="ECO:0000256" key="9">
    <source>
        <dbReference type="PROSITE-ProRule" id="PRU00284"/>
    </source>
</evidence>
<evidence type="ECO:0000313" key="12">
    <source>
        <dbReference type="EMBL" id="KAA0017870.1"/>
    </source>
</evidence>
<dbReference type="PRINTS" id="PR00260">
    <property type="entry name" value="CHEMTRNSDUCR"/>
</dbReference>
<dbReference type="FunFam" id="1.10.287.950:FF:000001">
    <property type="entry name" value="Methyl-accepting chemotaxis sensory transducer"/>
    <property type="match status" value="1"/>
</dbReference>
<evidence type="ECO:0000256" key="10">
    <source>
        <dbReference type="SAM" id="Phobius"/>
    </source>
</evidence>
<dbReference type="Gene3D" id="1.10.287.950">
    <property type="entry name" value="Methyl-accepting chemotaxis protein"/>
    <property type="match status" value="1"/>
</dbReference>
<dbReference type="PANTHER" id="PTHR43531:SF14">
    <property type="entry name" value="METHYL-ACCEPTING CHEMOTAXIS PROTEIN I-RELATED"/>
    <property type="match status" value="1"/>
</dbReference>
<dbReference type="Pfam" id="PF00015">
    <property type="entry name" value="MCPsignal"/>
    <property type="match status" value="1"/>
</dbReference>
<dbReference type="CDD" id="cd11386">
    <property type="entry name" value="MCP_signal"/>
    <property type="match status" value="1"/>
</dbReference>
<evidence type="ECO:0000313" key="13">
    <source>
        <dbReference type="Proteomes" id="UP000466024"/>
    </source>
</evidence>
<keyword evidence="6 10" id="KW-0472">Membrane</keyword>
<organism evidence="12 13">
    <name type="scientific">Salinicola corii</name>
    <dbReference type="NCBI Taxonomy" id="2606937"/>
    <lineage>
        <taxon>Bacteria</taxon>
        <taxon>Pseudomonadati</taxon>
        <taxon>Pseudomonadota</taxon>
        <taxon>Gammaproteobacteria</taxon>
        <taxon>Oceanospirillales</taxon>
        <taxon>Halomonadaceae</taxon>
        <taxon>Salinicola</taxon>
    </lineage>
</organism>
<gene>
    <name evidence="12" type="ORF">F0A16_12445</name>
</gene>
<evidence type="ECO:0000256" key="2">
    <source>
        <dbReference type="ARBA" id="ARBA00022475"/>
    </source>
</evidence>
<evidence type="ECO:0000256" key="3">
    <source>
        <dbReference type="ARBA" id="ARBA00022481"/>
    </source>
</evidence>
<protein>
    <recommendedName>
        <fullName evidence="11">Methyl-accepting transducer domain-containing protein</fullName>
    </recommendedName>
</protein>
<evidence type="ECO:0000256" key="8">
    <source>
        <dbReference type="ARBA" id="ARBA00029447"/>
    </source>
</evidence>
<comment type="subcellular location">
    <subcellularLocation>
        <location evidence="1">Cell membrane</location>
        <topology evidence="1">Multi-pass membrane protein</topology>
    </subcellularLocation>
</comment>
<dbReference type="EMBL" id="VTPX01000006">
    <property type="protein sequence ID" value="KAA0017870.1"/>
    <property type="molecule type" value="Genomic_DNA"/>
</dbReference>
<evidence type="ECO:0000256" key="5">
    <source>
        <dbReference type="ARBA" id="ARBA00022989"/>
    </source>
</evidence>
<dbReference type="SMART" id="SM00283">
    <property type="entry name" value="MA"/>
    <property type="match status" value="1"/>
</dbReference>
<keyword evidence="4 10" id="KW-0812">Transmembrane</keyword>
<dbReference type="SUPFAM" id="SSF58104">
    <property type="entry name" value="Methyl-accepting chemotaxis protein (MCP) signaling domain"/>
    <property type="match status" value="1"/>
</dbReference>
<keyword evidence="3" id="KW-0488">Methylation</keyword>
<feature type="transmembrane region" description="Helical" evidence="10">
    <location>
        <begin position="188"/>
        <end position="210"/>
    </location>
</feature>
<comment type="similarity">
    <text evidence="8">Belongs to the methyl-accepting chemotaxis (MCP) protein family.</text>
</comment>
<dbReference type="Pfam" id="PF17200">
    <property type="entry name" value="sCache_2"/>
    <property type="match status" value="1"/>
</dbReference>
<sequence>MLNFREWTMRRKLWATLGLMWIGLVMVAGWSLYSMRENLLEQRIQSLQYFIGSAKQLVDSYVSQAESGELSEADAKQQARNALSHLGFGADGYIFVFDSNLEIVEHPRRAVGDSMRDYQDPNGVYLYREMLAAAQQPDGGLVPYVSRRSDGDEMYDKLSYVMRVPQWDWQIATGVYVDDIDATLIDGAAVYLALIAAIGGLLSLIVAWVIRNVLGRLGGDPGHARNSIQKIAEGDFSQALVLKARDTDSLLFAIESMRQRLSKTFSDIRASAEWVNVGAGQIAGGNQDLAVRTDQQSAAIVETASSMEQLTQTVRHNADNADTATRAATQTRERAQQGGEMMCDIETTMSKIQEGSRQMAEIVDMIDNIAFQTNILALNASVEAARAGSAGRGFAVVAEEVRNLASRSAEASREIRTLITGSGEQVNSGATLIEQAGRAMEEIVSSVASVSGLMEEIANASREQRSGIEQVNQAITELDQVTSQNAALVQQTANASQSLVGQARKLESTLEHYRVAPTDAEDNSGLTQWRLNAERERHDVEQLA</sequence>
<name>A0A640WCZ3_9GAMM</name>
<keyword evidence="2" id="KW-1003">Cell membrane</keyword>
<evidence type="ECO:0000256" key="4">
    <source>
        <dbReference type="ARBA" id="ARBA00022692"/>
    </source>
</evidence>
<dbReference type="GO" id="GO:0007165">
    <property type="term" value="P:signal transduction"/>
    <property type="evidence" value="ECO:0007669"/>
    <property type="project" value="UniProtKB-KW"/>
</dbReference>
<evidence type="ECO:0000256" key="7">
    <source>
        <dbReference type="ARBA" id="ARBA00023224"/>
    </source>
</evidence>
<dbReference type="Gene3D" id="3.30.450.20">
    <property type="entry name" value="PAS domain"/>
    <property type="match status" value="1"/>
</dbReference>
<keyword evidence="7 9" id="KW-0807">Transducer</keyword>
<dbReference type="InterPro" id="IPR004090">
    <property type="entry name" value="Chemotax_Me-accpt_rcpt"/>
</dbReference>
<keyword evidence="13" id="KW-1185">Reference proteome</keyword>
<dbReference type="GO" id="GO:0004888">
    <property type="term" value="F:transmembrane signaling receptor activity"/>
    <property type="evidence" value="ECO:0007669"/>
    <property type="project" value="InterPro"/>
</dbReference>
<comment type="caution">
    <text evidence="12">The sequence shown here is derived from an EMBL/GenBank/DDBJ whole genome shotgun (WGS) entry which is preliminary data.</text>
</comment>
<dbReference type="SMART" id="SM01049">
    <property type="entry name" value="Cache_2"/>
    <property type="match status" value="1"/>
</dbReference>
<reference evidence="12 13" key="1">
    <citation type="submission" date="2019-08" db="EMBL/GenBank/DDBJ databases">
        <title>Bioinformatics analysis of the strain L3 and L5.</title>
        <authorList>
            <person name="Li X."/>
        </authorList>
    </citation>
    <scope>NUCLEOTIDE SEQUENCE [LARGE SCALE GENOMIC DNA]</scope>
    <source>
        <strain evidence="12 13">L3</strain>
    </source>
</reference>
<dbReference type="GO" id="GO:0006935">
    <property type="term" value="P:chemotaxis"/>
    <property type="evidence" value="ECO:0007669"/>
    <property type="project" value="InterPro"/>
</dbReference>
<keyword evidence="5 10" id="KW-1133">Transmembrane helix</keyword>
<dbReference type="InterPro" id="IPR004089">
    <property type="entry name" value="MCPsignal_dom"/>
</dbReference>
<dbReference type="PANTHER" id="PTHR43531">
    <property type="entry name" value="PROTEIN ICFG"/>
    <property type="match status" value="1"/>
</dbReference>
<evidence type="ECO:0000256" key="1">
    <source>
        <dbReference type="ARBA" id="ARBA00004651"/>
    </source>
</evidence>
<dbReference type="PROSITE" id="PS50111">
    <property type="entry name" value="CHEMOTAXIS_TRANSDUC_2"/>
    <property type="match status" value="1"/>
</dbReference>
<feature type="transmembrane region" description="Helical" evidence="10">
    <location>
        <begin position="12"/>
        <end position="33"/>
    </location>
</feature>
<evidence type="ECO:0000256" key="6">
    <source>
        <dbReference type="ARBA" id="ARBA00023136"/>
    </source>
</evidence>
<dbReference type="AlphaFoldDB" id="A0A640WCZ3"/>
<proteinExistence type="inferred from homology"/>
<dbReference type="InterPro" id="IPR033480">
    <property type="entry name" value="sCache_2"/>
</dbReference>
<dbReference type="Proteomes" id="UP000466024">
    <property type="component" value="Unassembled WGS sequence"/>
</dbReference>
<accession>A0A640WCZ3</accession>